<evidence type="ECO:0000256" key="1">
    <source>
        <dbReference type="ARBA" id="ARBA00008131"/>
    </source>
</evidence>
<evidence type="ECO:0000256" key="2">
    <source>
        <dbReference type="ARBA" id="ARBA00022741"/>
    </source>
</evidence>
<dbReference type="Pfam" id="PF00701">
    <property type="entry name" value="DHDPS"/>
    <property type="match status" value="1"/>
</dbReference>
<gene>
    <name evidence="8" type="ORF">ARAM_005124</name>
</gene>
<dbReference type="InterPro" id="IPR000926">
    <property type="entry name" value="RibA"/>
</dbReference>
<proteinExistence type="inferred from homology"/>
<dbReference type="InterPro" id="IPR036144">
    <property type="entry name" value="RibA-like_sf"/>
</dbReference>
<keyword evidence="4" id="KW-0342">GTP-binding</keyword>
<feature type="domain" description="GTP cyclohydrolase II" evidence="6">
    <location>
        <begin position="263"/>
        <end position="397"/>
    </location>
</feature>
<comment type="caution">
    <text evidence="8">The sequence shown here is derived from an EMBL/GenBank/DDBJ whole genome shotgun (WGS) entry which is preliminary data.</text>
</comment>
<evidence type="ECO:0000259" key="6">
    <source>
        <dbReference type="Pfam" id="PF00925"/>
    </source>
</evidence>
<evidence type="ECO:0000313" key="9">
    <source>
        <dbReference type="Proteomes" id="UP000034291"/>
    </source>
</evidence>
<feature type="region of interest" description="Disordered" evidence="5">
    <location>
        <begin position="1"/>
        <end position="25"/>
    </location>
</feature>
<dbReference type="InterPro" id="IPR022163">
    <property type="entry name" value="GTP_CH_N"/>
</dbReference>
<dbReference type="GO" id="GO:0003935">
    <property type="term" value="F:GTP cyclohydrolase II activity"/>
    <property type="evidence" value="ECO:0007669"/>
    <property type="project" value="InterPro"/>
</dbReference>
<dbReference type="NCBIfam" id="NF005536">
    <property type="entry name" value="PRK07198.1"/>
    <property type="match status" value="1"/>
</dbReference>
<dbReference type="Proteomes" id="UP000034291">
    <property type="component" value="Unassembled WGS sequence"/>
</dbReference>
<dbReference type="Pfam" id="PF00925">
    <property type="entry name" value="GTP_cyclohydro2"/>
    <property type="match status" value="1"/>
</dbReference>
<dbReference type="InterPro" id="IPR002220">
    <property type="entry name" value="DapA-like"/>
</dbReference>
<evidence type="ECO:0000259" key="7">
    <source>
        <dbReference type="Pfam" id="PF12471"/>
    </source>
</evidence>
<dbReference type="Gene3D" id="3.40.50.10990">
    <property type="entry name" value="GTP cyclohydrolase II"/>
    <property type="match status" value="1"/>
</dbReference>
<dbReference type="STRING" id="308745.A0A0F8UQC7"/>
<dbReference type="Pfam" id="PF12471">
    <property type="entry name" value="GTP_CH_N"/>
    <property type="match status" value="1"/>
</dbReference>
<evidence type="ECO:0000256" key="4">
    <source>
        <dbReference type="ARBA" id="ARBA00023134"/>
    </source>
</evidence>
<protein>
    <recommendedName>
        <fullName evidence="10">Aldolase</fullName>
    </recommendedName>
</protein>
<evidence type="ECO:0008006" key="10">
    <source>
        <dbReference type="Google" id="ProtNLM"/>
    </source>
</evidence>
<accession>A0A0F8UQC7</accession>
<dbReference type="SUPFAM" id="SSF51569">
    <property type="entry name" value="Aldolase"/>
    <property type="match status" value="1"/>
</dbReference>
<name>A0A0F8UQC7_9EURO</name>
<keyword evidence="3" id="KW-0378">Hydrolase</keyword>
<keyword evidence="2" id="KW-0547">Nucleotide-binding</keyword>
<dbReference type="EMBL" id="JZBS01001665">
    <property type="protein sequence ID" value="KKK21804.1"/>
    <property type="molecule type" value="Genomic_DNA"/>
</dbReference>
<dbReference type="CDD" id="cd00408">
    <property type="entry name" value="DHDPS-like"/>
    <property type="match status" value="1"/>
</dbReference>
<dbReference type="PRINTS" id="PR00146">
    <property type="entry name" value="DHPICSNTHASE"/>
</dbReference>
<keyword evidence="9" id="KW-1185">Reference proteome</keyword>
<feature type="domain" description="GTP cyclohydrolase N-terminal" evidence="7">
    <location>
        <begin position="30"/>
        <end position="222"/>
    </location>
</feature>
<dbReference type="AlphaFoldDB" id="A0A0F8UQC7"/>
<dbReference type="GO" id="GO:0005525">
    <property type="term" value="F:GTP binding"/>
    <property type="evidence" value="ECO:0007669"/>
    <property type="project" value="UniProtKB-KW"/>
</dbReference>
<dbReference type="SUPFAM" id="SSF142695">
    <property type="entry name" value="RibA-like"/>
    <property type="match status" value="1"/>
</dbReference>
<sequence>MVEIDTSTSPKESLETTTVQSPTSSSKYSKHIVLTTYPGQSGIDPVPLKWGAPDARSRGPVVVSRSGALIKRRNAMGAHGGSYSIYNALAIAAGDLDSDFRPDFRNTEPTFNFSWQPAWADKTKIVSMDPYGHDIVNQFREEINAGWDIRPTMAVTRANMKLSEIGEAIRDGQLEVDGSIVVDSSGEVRVTKVAVEPVWYLPGVAERFGVDEPTLRRTLFEHTGGSYPELITRPDLKIFLPPIGGLTVYIFGPPERVSDEKVKLALRIHDECNGSDVFQSDICTCRPYLAFGIREAIREAQNGGSGVVIYFRKEGRALGEVTKYLVYNARKRGGDTADKYFTRTENIAGVRDMRFQALMPDILHWLGIKKIDRMLSMSNMKHDAIVDSGIKILERVPIPEDMIPDDSRVEIDAKINAGYFTTGKQYTMDELAQVRGRGWEKWEDVTVCNFFCWYIIMASQHPAVSPQPHVPKPGVWCPAVTFFNHETDTLDLESQKQYYAYLSKTGLAGLVILGTNSEAFLLTREERSQLIATAREAVGPDFPLMAGVGAHSTKQVLELAADAAAAGANYLLVLPPAYFGKATTNTVVTRFFADVARQVALPVVVYNFPGVCNGVDLDSETITAIVRESAASSPDGVSNVVGVKLTCASVGKITRLAATFPPSEFAVYGGQSDFLIGGLSVGSAGCIAAFANVFPRTASRVYELYAAGKVTEAMELQRKAALAESPCKSGIGPTKYATAIYTAPLAGIEGAIEKLKPRTPYEEPAEGAKKQVREFMDDMASVEVTL</sequence>
<dbReference type="PANTHER" id="PTHR47259">
    <property type="match status" value="1"/>
</dbReference>
<dbReference type="InterPro" id="IPR013785">
    <property type="entry name" value="Aldolase_TIM"/>
</dbReference>
<dbReference type="GO" id="GO:0016829">
    <property type="term" value="F:lyase activity"/>
    <property type="evidence" value="ECO:0007669"/>
    <property type="project" value="InterPro"/>
</dbReference>
<dbReference type="PANTHER" id="PTHR47259:SF2">
    <property type="entry name" value="URACIL-REGULATED PROTEIN 1"/>
    <property type="match status" value="1"/>
</dbReference>
<evidence type="ECO:0000256" key="5">
    <source>
        <dbReference type="SAM" id="MobiDB-lite"/>
    </source>
</evidence>
<dbReference type="SMART" id="SM01130">
    <property type="entry name" value="DHDPS"/>
    <property type="match status" value="1"/>
</dbReference>
<dbReference type="OrthoDB" id="57939at2759"/>
<evidence type="ECO:0000313" key="8">
    <source>
        <dbReference type="EMBL" id="KKK21804.1"/>
    </source>
</evidence>
<reference evidence="8 9" key="1">
    <citation type="submission" date="2015-02" db="EMBL/GenBank/DDBJ databases">
        <title>Draft Genome Sequences of Two Closely-Related Aflatoxigenic Aspergillus Species Obtained from the Cote d'Ivoire.</title>
        <authorList>
            <person name="Moore G.G."/>
            <person name="Beltz S.B."/>
            <person name="Mack B.M."/>
        </authorList>
    </citation>
    <scope>NUCLEOTIDE SEQUENCE [LARGE SCALE GENOMIC DNA]</scope>
    <source>
        <strain evidence="8 9">SRRC1468</strain>
    </source>
</reference>
<dbReference type="GO" id="GO:0009231">
    <property type="term" value="P:riboflavin biosynthetic process"/>
    <property type="evidence" value="ECO:0007669"/>
    <property type="project" value="InterPro"/>
</dbReference>
<dbReference type="Gene3D" id="3.20.20.70">
    <property type="entry name" value="Aldolase class I"/>
    <property type="match status" value="1"/>
</dbReference>
<organism evidence="8 9">
    <name type="scientific">Aspergillus rambellii</name>
    <dbReference type="NCBI Taxonomy" id="308745"/>
    <lineage>
        <taxon>Eukaryota</taxon>
        <taxon>Fungi</taxon>
        <taxon>Dikarya</taxon>
        <taxon>Ascomycota</taxon>
        <taxon>Pezizomycotina</taxon>
        <taxon>Eurotiomycetes</taxon>
        <taxon>Eurotiomycetidae</taxon>
        <taxon>Eurotiales</taxon>
        <taxon>Aspergillaceae</taxon>
        <taxon>Aspergillus</taxon>
        <taxon>Aspergillus subgen. Nidulantes</taxon>
    </lineage>
</organism>
<dbReference type="CDD" id="cd00641">
    <property type="entry name" value="GTP_cyclohydro2"/>
    <property type="match status" value="1"/>
</dbReference>
<dbReference type="InterPro" id="IPR032677">
    <property type="entry name" value="GTP_cyclohydro_II"/>
</dbReference>
<comment type="similarity">
    <text evidence="1">Belongs to the GTP cyclohydrolase II family.</text>
</comment>
<evidence type="ECO:0000256" key="3">
    <source>
        <dbReference type="ARBA" id="ARBA00022801"/>
    </source>
</evidence>